<proteinExistence type="predicted"/>
<sequence length="120" mass="13273">MREPPAITEEHVTTASRPSDLRITDLRVAKVAGAPFRSSIIRIDTNQGLTDYGEVRDQASATYALMLKSRLVGENPCNVDKIFRKIKQFGFHGRQGGGVSGVEMALMISPARRTECPRTR</sequence>
<dbReference type="Gene3D" id="3.30.390.10">
    <property type="entry name" value="Enolase-like, N-terminal domain"/>
    <property type="match status" value="1"/>
</dbReference>
<dbReference type="Proteomes" id="UP000248714">
    <property type="component" value="Unassembled WGS sequence"/>
</dbReference>
<dbReference type="SUPFAM" id="SSF54826">
    <property type="entry name" value="Enolase N-terminal domain-like"/>
    <property type="match status" value="1"/>
</dbReference>
<accession>A0ABX9EE75</accession>
<reference evidence="1 2" key="1">
    <citation type="submission" date="2018-06" db="EMBL/GenBank/DDBJ databases">
        <title>Genomic Encyclopedia of Type Strains, Phase IV (KMG-IV): sequencing the most valuable type-strain genomes for metagenomic binning, comparative biology and taxonomic classification.</title>
        <authorList>
            <person name="Goeker M."/>
        </authorList>
    </citation>
    <scope>NUCLEOTIDE SEQUENCE [LARGE SCALE GENOMIC DNA]</scope>
    <source>
        <strain evidence="1 2">DSM 45479</strain>
    </source>
</reference>
<protein>
    <recommendedName>
        <fullName evidence="3">Mandelate racemase/muconate lactonizing enzyme N-terminal domain-containing protein</fullName>
    </recommendedName>
</protein>
<organism evidence="1 2">
    <name type="scientific">Lentzea atacamensis</name>
    <dbReference type="NCBI Taxonomy" id="531938"/>
    <lineage>
        <taxon>Bacteria</taxon>
        <taxon>Bacillati</taxon>
        <taxon>Actinomycetota</taxon>
        <taxon>Actinomycetes</taxon>
        <taxon>Pseudonocardiales</taxon>
        <taxon>Pseudonocardiaceae</taxon>
        <taxon>Lentzea</taxon>
    </lineage>
</organism>
<dbReference type="RefSeq" id="WP_215732355.1">
    <property type="nucleotide sequence ID" value="NZ_QLTT01000003.1"/>
</dbReference>
<evidence type="ECO:0008006" key="3">
    <source>
        <dbReference type="Google" id="ProtNLM"/>
    </source>
</evidence>
<evidence type="ECO:0000313" key="2">
    <source>
        <dbReference type="Proteomes" id="UP000248714"/>
    </source>
</evidence>
<keyword evidence="2" id="KW-1185">Reference proteome</keyword>
<dbReference type="EMBL" id="QLTT01000003">
    <property type="protein sequence ID" value="RAS67213.1"/>
    <property type="molecule type" value="Genomic_DNA"/>
</dbReference>
<dbReference type="InterPro" id="IPR029017">
    <property type="entry name" value="Enolase-like_N"/>
</dbReference>
<evidence type="ECO:0000313" key="1">
    <source>
        <dbReference type="EMBL" id="RAS67213.1"/>
    </source>
</evidence>
<name>A0ABX9EE75_9PSEU</name>
<comment type="caution">
    <text evidence="1">The sequence shown here is derived from an EMBL/GenBank/DDBJ whole genome shotgun (WGS) entry which is preliminary data.</text>
</comment>
<gene>
    <name evidence="1" type="ORF">C8D87_103552</name>
</gene>